<feature type="non-terminal residue" evidence="2">
    <location>
        <position position="108"/>
    </location>
</feature>
<evidence type="ECO:0000313" key="3">
    <source>
        <dbReference type="Proteomes" id="UP001642464"/>
    </source>
</evidence>
<sequence length="108" mass="12521">MDDSDEERYRRSRSPSFTKAREETRSDAKSHSLRRALGRVVSKLQDKEQEKQQKPRPQPPKEAPPSLRSRVEQIVRRSQEWEQVEVEEQATPSPAKRGGALELLKSKV</sequence>
<feature type="compositionally biased region" description="Basic and acidic residues" evidence="1">
    <location>
        <begin position="69"/>
        <end position="80"/>
    </location>
</feature>
<organism evidence="2 3">
    <name type="scientific">Durusdinium trenchii</name>
    <dbReference type="NCBI Taxonomy" id="1381693"/>
    <lineage>
        <taxon>Eukaryota</taxon>
        <taxon>Sar</taxon>
        <taxon>Alveolata</taxon>
        <taxon>Dinophyceae</taxon>
        <taxon>Suessiales</taxon>
        <taxon>Symbiodiniaceae</taxon>
        <taxon>Durusdinium</taxon>
    </lineage>
</organism>
<proteinExistence type="predicted"/>
<feature type="compositionally biased region" description="Basic and acidic residues" evidence="1">
    <location>
        <begin position="44"/>
        <end position="53"/>
    </location>
</feature>
<name>A0ABP0N0D8_9DINO</name>
<dbReference type="EMBL" id="CAXAMM010025502">
    <property type="protein sequence ID" value="CAK9057051.1"/>
    <property type="molecule type" value="Genomic_DNA"/>
</dbReference>
<accession>A0ABP0N0D8</accession>
<reference evidence="2 3" key="1">
    <citation type="submission" date="2024-02" db="EMBL/GenBank/DDBJ databases">
        <authorList>
            <person name="Chen Y."/>
            <person name="Shah S."/>
            <person name="Dougan E. K."/>
            <person name="Thang M."/>
            <person name="Chan C."/>
        </authorList>
    </citation>
    <scope>NUCLEOTIDE SEQUENCE [LARGE SCALE GENOMIC DNA]</scope>
</reference>
<keyword evidence="3" id="KW-1185">Reference proteome</keyword>
<gene>
    <name evidence="2" type="ORF">SCF082_LOCUS30680</name>
</gene>
<dbReference type="Proteomes" id="UP001642464">
    <property type="component" value="Unassembled WGS sequence"/>
</dbReference>
<evidence type="ECO:0000313" key="2">
    <source>
        <dbReference type="EMBL" id="CAK9057051.1"/>
    </source>
</evidence>
<feature type="region of interest" description="Disordered" evidence="1">
    <location>
        <begin position="1"/>
        <end position="108"/>
    </location>
</feature>
<protein>
    <submittedName>
        <fullName evidence="2">Uncharacterized protein</fullName>
    </submittedName>
</protein>
<feature type="compositionally biased region" description="Basic and acidic residues" evidence="1">
    <location>
        <begin position="19"/>
        <end position="30"/>
    </location>
</feature>
<comment type="caution">
    <text evidence="2">The sequence shown here is derived from an EMBL/GenBank/DDBJ whole genome shotgun (WGS) entry which is preliminary data.</text>
</comment>
<evidence type="ECO:0000256" key="1">
    <source>
        <dbReference type="SAM" id="MobiDB-lite"/>
    </source>
</evidence>